<comment type="caution">
    <text evidence="1">The sequence shown here is derived from an EMBL/GenBank/DDBJ whole genome shotgun (WGS) entry which is preliminary data.</text>
</comment>
<evidence type="ECO:0008006" key="3">
    <source>
        <dbReference type="Google" id="ProtNLM"/>
    </source>
</evidence>
<proteinExistence type="predicted"/>
<sequence>MSAQIEIDQQGTGFAGSSATTREDFSGVVSVVHQYLDGLYQCDVETFKQVFHPQAIYATADEAPLLYRQMDEYFSIIAKRQSPASRGEVRNEAIDDLQFAGENTAFARVRCAIAETQFVDFLTLVRTNGRWQIMSKIFQIKQGN</sequence>
<accession>A0ABQ5UPM5</accession>
<dbReference type="Gene3D" id="3.10.450.50">
    <property type="match status" value="1"/>
</dbReference>
<dbReference type="RefSeq" id="WP_284361754.1">
    <property type="nucleotide sequence ID" value="NZ_BSNI01000001.1"/>
</dbReference>
<dbReference type="InterPro" id="IPR039437">
    <property type="entry name" value="FrzH/put_lumazine-bd"/>
</dbReference>
<name>A0ABQ5UPM5_9HYPH</name>
<keyword evidence="2" id="KW-1185">Reference proteome</keyword>
<dbReference type="SUPFAM" id="SSF54427">
    <property type="entry name" value="NTF2-like"/>
    <property type="match status" value="1"/>
</dbReference>
<dbReference type="EMBL" id="BSNI01000001">
    <property type="protein sequence ID" value="GLQ16250.1"/>
    <property type="molecule type" value="Genomic_DNA"/>
</dbReference>
<reference evidence="1" key="2">
    <citation type="submission" date="2023-01" db="EMBL/GenBank/DDBJ databases">
        <title>Draft genome sequence of Maritalea porphyrae strain NBRC 107169.</title>
        <authorList>
            <person name="Sun Q."/>
            <person name="Mori K."/>
        </authorList>
    </citation>
    <scope>NUCLEOTIDE SEQUENCE</scope>
    <source>
        <strain evidence="1">NBRC 107169</strain>
    </source>
</reference>
<organism evidence="1 2">
    <name type="scientific">Maritalea porphyrae</name>
    <dbReference type="NCBI Taxonomy" id="880732"/>
    <lineage>
        <taxon>Bacteria</taxon>
        <taxon>Pseudomonadati</taxon>
        <taxon>Pseudomonadota</taxon>
        <taxon>Alphaproteobacteria</taxon>
        <taxon>Hyphomicrobiales</taxon>
        <taxon>Devosiaceae</taxon>
        <taxon>Maritalea</taxon>
    </lineage>
</organism>
<evidence type="ECO:0000313" key="1">
    <source>
        <dbReference type="EMBL" id="GLQ16250.1"/>
    </source>
</evidence>
<reference evidence="1" key="1">
    <citation type="journal article" date="2014" name="Int. J. Syst. Evol. Microbiol.">
        <title>Complete genome of a new Firmicutes species belonging to the dominant human colonic microbiota ('Ruminococcus bicirculans') reveals two chromosomes and a selective capacity to utilize plant glucans.</title>
        <authorList>
            <consortium name="NISC Comparative Sequencing Program"/>
            <person name="Wegmann U."/>
            <person name="Louis P."/>
            <person name="Goesmann A."/>
            <person name="Henrissat B."/>
            <person name="Duncan S.H."/>
            <person name="Flint H.J."/>
        </authorList>
    </citation>
    <scope>NUCLEOTIDE SEQUENCE</scope>
    <source>
        <strain evidence="1">NBRC 107169</strain>
    </source>
</reference>
<dbReference type="Pfam" id="PF12893">
    <property type="entry name" value="Lumazine_bd_2"/>
    <property type="match status" value="1"/>
</dbReference>
<protein>
    <recommendedName>
        <fullName evidence="3">Nuclear transport factor 2 family protein</fullName>
    </recommendedName>
</protein>
<dbReference type="Proteomes" id="UP001161405">
    <property type="component" value="Unassembled WGS sequence"/>
</dbReference>
<dbReference type="InterPro" id="IPR032710">
    <property type="entry name" value="NTF2-like_dom_sf"/>
</dbReference>
<evidence type="ECO:0000313" key="2">
    <source>
        <dbReference type="Proteomes" id="UP001161405"/>
    </source>
</evidence>
<gene>
    <name evidence="1" type="ORF">GCM10007879_04990</name>
</gene>